<evidence type="ECO:0000313" key="3">
    <source>
        <dbReference type="Proteomes" id="UP001055429"/>
    </source>
</evidence>
<feature type="region of interest" description="Disordered" evidence="1">
    <location>
        <begin position="36"/>
        <end position="56"/>
    </location>
</feature>
<keyword evidence="3" id="KW-1185">Reference proteome</keyword>
<protein>
    <recommendedName>
        <fullName evidence="4">Secreted protein</fullName>
    </recommendedName>
</protein>
<sequence>MIWFAFAPALAAGLTLQTPYGALDATPETYQPPVVRPFEPPSDFGREQAQGDSGDAAHRRALTQPVVVGAYVGSYETSPSDAETAYDQGVAQAEITMDSRAGPLDGRWRVLDAEGRPLMSLALTDLGGGRRIEGAWRRLDPRVGRDDGGVAGPARTDGATTVVPVGTGALRLHASDKGWTGVLVQGGQRRPVTVARPG</sequence>
<dbReference type="Proteomes" id="UP001055429">
    <property type="component" value="Chromosome"/>
</dbReference>
<evidence type="ECO:0000313" key="2">
    <source>
        <dbReference type="EMBL" id="URI15179.1"/>
    </source>
</evidence>
<name>A0ABY4SLN1_9CAUL</name>
<reference evidence="2" key="1">
    <citation type="submission" date="2022-05" db="EMBL/GenBank/DDBJ databases">
        <title>Brevundimonas albigilva TT17 genome sequence.</title>
        <authorList>
            <person name="Lee K."/>
            <person name="Son H."/>
        </authorList>
    </citation>
    <scope>NUCLEOTIDE SEQUENCE</scope>
    <source>
        <strain evidence="2">TT17</strain>
    </source>
</reference>
<accession>A0ABY4SLN1</accession>
<evidence type="ECO:0000256" key="1">
    <source>
        <dbReference type="SAM" id="MobiDB-lite"/>
    </source>
</evidence>
<evidence type="ECO:0008006" key="4">
    <source>
        <dbReference type="Google" id="ProtNLM"/>
    </source>
</evidence>
<gene>
    <name evidence="2" type="ORF">M8231_15540</name>
</gene>
<proteinExistence type="predicted"/>
<organism evidence="2 3">
    <name type="scientific">Brevundimonas albigilva</name>
    <dbReference type="NCBI Taxonomy" id="1312364"/>
    <lineage>
        <taxon>Bacteria</taxon>
        <taxon>Pseudomonadati</taxon>
        <taxon>Pseudomonadota</taxon>
        <taxon>Alphaproteobacteria</taxon>
        <taxon>Caulobacterales</taxon>
        <taxon>Caulobacteraceae</taxon>
        <taxon>Brevundimonas</taxon>
    </lineage>
</organism>
<dbReference type="RefSeq" id="WP_250201896.1">
    <property type="nucleotide sequence ID" value="NZ_CP097649.1"/>
</dbReference>
<dbReference type="EMBL" id="CP097649">
    <property type="protein sequence ID" value="URI15179.1"/>
    <property type="molecule type" value="Genomic_DNA"/>
</dbReference>